<dbReference type="EMBL" id="DS268133">
    <property type="protein sequence ID" value="KMU74116.1"/>
    <property type="molecule type" value="Genomic_DNA"/>
</dbReference>
<reference evidence="2" key="1">
    <citation type="journal article" date="2010" name="Genome Res.">
        <title>Population genomic sequencing of Coccidioides fungi reveals recent hybridization and transposon control.</title>
        <authorList>
            <person name="Neafsey D.E."/>
            <person name="Barker B.M."/>
            <person name="Sharpton T.J."/>
            <person name="Stajich J.E."/>
            <person name="Park D.J."/>
            <person name="Whiston E."/>
            <person name="Hung C.-Y."/>
            <person name="McMahan C."/>
            <person name="White J."/>
            <person name="Sykes S."/>
            <person name="Heiman D."/>
            <person name="Young S."/>
            <person name="Zeng Q."/>
            <person name="Abouelleil A."/>
            <person name="Aftuck L."/>
            <person name="Bessette D."/>
            <person name="Brown A."/>
            <person name="FitzGerald M."/>
            <person name="Lui A."/>
            <person name="Macdonald J.P."/>
            <person name="Priest M."/>
            <person name="Orbach M.J."/>
            <person name="Galgiani J.N."/>
            <person name="Kirkland T.N."/>
            <person name="Cole G.T."/>
            <person name="Birren B.W."/>
            <person name="Henn M.R."/>
            <person name="Taylor J.W."/>
            <person name="Rounsley S.D."/>
        </authorList>
    </citation>
    <scope>NUCLEOTIDE SEQUENCE [LARGE SCALE GENOMIC DNA]</scope>
    <source>
        <strain evidence="2">RMSCC 3703</strain>
    </source>
</reference>
<evidence type="ECO:0000313" key="1">
    <source>
        <dbReference type="EMBL" id="KMU74116.1"/>
    </source>
</evidence>
<proteinExistence type="predicted"/>
<sequence>MAETEDSPMPTLVRWPPEAMITPVETEVKKPQLSEDDNDSAVIPCKLWFFSACLRFDNINILGWKITFPPGIYPPYEPFTQKLDMDLLTWHAVKVALLQYRISNSHLQLVFKEIFRRGSSSRFKY</sequence>
<organism evidence="1 2">
    <name type="scientific">Coccidioides immitis RMSCC 3703</name>
    <dbReference type="NCBI Taxonomy" id="454286"/>
    <lineage>
        <taxon>Eukaryota</taxon>
        <taxon>Fungi</taxon>
        <taxon>Dikarya</taxon>
        <taxon>Ascomycota</taxon>
        <taxon>Pezizomycotina</taxon>
        <taxon>Eurotiomycetes</taxon>
        <taxon>Eurotiomycetidae</taxon>
        <taxon>Onygenales</taxon>
        <taxon>Onygenaceae</taxon>
        <taxon>Coccidioides</taxon>
    </lineage>
</organism>
<protein>
    <submittedName>
        <fullName evidence="1">Uncharacterized protein</fullName>
    </submittedName>
</protein>
<dbReference type="Proteomes" id="UP000054559">
    <property type="component" value="Unassembled WGS sequence"/>
</dbReference>
<accession>A0A0J8QNU1</accession>
<gene>
    <name evidence="1" type="ORF">CISG_04045</name>
</gene>
<evidence type="ECO:0000313" key="2">
    <source>
        <dbReference type="Proteomes" id="UP000054559"/>
    </source>
</evidence>
<dbReference type="STRING" id="454286.A0A0J8QNU1"/>
<name>A0A0J8QNU1_COCIT</name>
<dbReference type="AlphaFoldDB" id="A0A0J8QNU1"/>